<name>A0A5N0EPR2_9NOCA</name>
<protein>
    <submittedName>
        <fullName evidence="2">DUF998 domain-containing protein</fullName>
    </submittedName>
</protein>
<organism evidence="2 3">
    <name type="scientific">Nocardia colli</name>
    <dbReference type="NCBI Taxonomy" id="2545717"/>
    <lineage>
        <taxon>Bacteria</taxon>
        <taxon>Bacillati</taxon>
        <taxon>Actinomycetota</taxon>
        <taxon>Actinomycetes</taxon>
        <taxon>Mycobacteriales</taxon>
        <taxon>Nocardiaceae</taxon>
        <taxon>Nocardia</taxon>
    </lineage>
</organism>
<dbReference type="Pfam" id="PF06197">
    <property type="entry name" value="DUF998"/>
    <property type="match status" value="1"/>
</dbReference>
<dbReference type="EMBL" id="VXLC01000003">
    <property type="protein sequence ID" value="KAA8889461.1"/>
    <property type="molecule type" value="Genomic_DNA"/>
</dbReference>
<gene>
    <name evidence="2" type="ORF">F3087_11090</name>
</gene>
<keyword evidence="3" id="KW-1185">Reference proteome</keyword>
<feature type="transmembrane region" description="Helical" evidence="1">
    <location>
        <begin position="53"/>
        <end position="72"/>
    </location>
</feature>
<proteinExistence type="predicted"/>
<evidence type="ECO:0000313" key="2">
    <source>
        <dbReference type="EMBL" id="KAA8889461.1"/>
    </source>
</evidence>
<keyword evidence="1" id="KW-1133">Transmembrane helix</keyword>
<evidence type="ECO:0000256" key="1">
    <source>
        <dbReference type="SAM" id="Phobius"/>
    </source>
</evidence>
<keyword evidence="1" id="KW-0812">Transmembrane</keyword>
<evidence type="ECO:0000313" key="3">
    <source>
        <dbReference type="Proteomes" id="UP000323876"/>
    </source>
</evidence>
<dbReference type="Proteomes" id="UP000323876">
    <property type="component" value="Unassembled WGS sequence"/>
</dbReference>
<accession>A0A5N0EPR2</accession>
<feature type="transmembrane region" description="Helical" evidence="1">
    <location>
        <begin position="84"/>
        <end position="107"/>
    </location>
</feature>
<keyword evidence="1" id="KW-0472">Membrane</keyword>
<dbReference type="AlphaFoldDB" id="A0A5N0EPR2"/>
<reference evidence="2 3" key="1">
    <citation type="submission" date="2019-09" db="EMBL/GenBank/DDBJ databases">
        <authorList>
            <person name="Wang X."/>
        </authorList>
    </citation>
    <scope>NUCLEOTIDE SEQUENCE [LARGE SCALE GENOMIC DNA]</scope>
    <source>
        <strain evidence="2 3">CICC 11023</strain>
    </source>
</reference>
<dbReference type="InterPro" id="IPR009339">
    <property type="entry name" value="DUF998"/>
</dbReference>
<sequence length="142" mass="15103">MADARRQHSAGGIRVATIMDTVWPLSCTPTHDPTCAAAEAARTVPLHHALHTMTSSVASIAAVVLIGALYLLSRYRPRLHRFRTLGAVLVAAVLGTSMWTLAAIAFGGDDLYLGVAQRAQVGVISCALVLTGVMLLRDSRNR</sequence>
<comment type="caution">
    <text evidence="2">The sequence shown here is derived from an EMBL/GenBank/DDBJ whole genome shotgun (WGS) entry which is preliminary data.</text>
</comment>
<feature type="transmembrane region" description="Helical" evidence="1">
    <location>
        <begin position="119"/>
        <end position="136"/>
    </location>
</feature>
<dbReference type="OrthoDB" id="3406108at2"/>